<dbReference type="CDD" id="cd00403">
    <property type="entry name" value="Ribosomal_L1"/>
    <property type="match status" value="1"/>
</dbReference>
<proteinExistence type="predicted"/>
<dbReference type="InterPro" id="IPR016095">
    <property type="entry name" value="Ribosomal_uL1_3-a/b-sand"/>
</dbReference>
<dbReference type="InterPro" id="IPR028364">
    <property type="entry name" value="Ribosomal_uL1/biogenesis"/>
</dbReference>
<evidence type="ECO:0000313" key="3">
    <source>
        <dbReference type="Proteomes" id="UP000033647"/>
    </source>
</evidence>
<name>A0A0F4GSC0_9PEZI</name>
<sequence length="426" mass="46485">MAPNQALTITSKLDSAQTLRATSSLLRKIQSDALTSTTTAAKTSLLADADDTQVEDATPIWVILTTKKHIVDKKRLKPSKIILPHPYLSVDEEGLRICLITADPQRKYKNLVDAENGFPADVADKVKRVIGMEKLKAKYKSYESKRQLFGEYDVFLADDRITTYLPGVLGKVFYKGGSKRPIPVSLEGKRQSFDEAGNKRRKLAEGGSKVVKDEIKPADVAREITRALSSALVHLAPSTTTAVKVGTAKQSAEEVQANLEAVVDGLVEKFVPQQWSNVRAVHVKGPETTALPIWLTEELWAQEADVHEKKAEVKEKKRKRGALVENGVIEVPGPDGEMRRLVKPEKGEEAKKDKKRKSEAIDEGAADDEAAKAAAKAEKAARKEALRMEKAAAKAAAAVNGGGVALDAEVDEEEKKPKKKAKKSKA</sequence>
<dbReference type="EMBL" id="LAFY01000366">
    <property type="protein sequence ID" value="KJX99085.1"/>
    <property type="molecule type" value="Genomic_DNA"/>
</dbReference>
<dbReference type="Proteomes" id="UP000033647">
    <property type="component" value="Unassembled WGS sequence"/>
</dbReference>
<accession>A0A0F4GSC0</accession>
<keyword evidence="3" id="KW-1185">Reference proteome</keyword>
<gene>
    <name evidence="2" type="ORF">TI39_contig374g00023</name>
</gene>
<dbReference type="SUPFAM" id="SSF56808">
    <property type="entry name" value="Ribosomal protein L1"/>
    <property type="match status" value="1"/>
</dbReference>
<feature type="region of interest" description="Disordered" evidence="1">
    <location>
        <begin position="329"/>
        <end position="369"/>
    </location>
</feature>
<dbReference type="Gene3D" id="3.40.50.790">
    <property type="match status" value="1"/>
</dbReference>
<organism evidence="2 3">
    <name type="scientific">Zymoseptoria brevis</name>
    <dbReference type="NCBI Taxonomy" id="1047168"/>
    <lineage>
        <taxon>Eukaryota</taxon>
        <taxon>Fungi</taxon>
        <taxon>Dikarya</taxon>
        <taxon>Ascomycota</taxon>
        <taxon>Pezizomycotina</taxon>
        <taxon>Dothideomycetes</taxon>
        <taxon>Dothideomycetidae</taxon>
        <taxon>Mycosphaerellales</taxon>
        <taxon>Mycosphaerellaceae</taxon>
        <taxon>Zymoseptoria</taxon>
    </lineage>
</organism>
<evidence type="ECO:0000256" key="1">
    <source>
        <dbReference type="SAM" id="MobiDB-lite"/>
    </source>
</evidence>
<dbReference type="OrthoDB" id="10251727at2759"/>
<dbReference type="InterPro" id="IPR023674">
    <property type="entry name" value="Ribosomal_uL1-like"/>
</dbReference>
<feature type="region of interest" description="Disordered" evidence="1">
    <location>
        <begin position="395"/>
        <end position="426"/>
    </location>
</feature>
<comment type="caution">
    <text evidence="2">The sequence shown here is derived from an EMBL/GenBank/DDBJ whole genome shotgun (WGS) entry which is preliminary data.</text>
</comment>
<dbReference type="STRING" id="1047168.A0A0F4GSC0"/>
<evidence type="ECO:0000313" key="2">
    <source>
        <dbReference type="EMBL" id="KJX99085.1"/>
    </source>
</evidence>
<feature type="compositionally biased region" description="Basic residues" evidence="1">
    <location>
        <begin position="417"/>
        <end position="426"/>
    </location>
</feature>
<protein>
    <recommendedName>
        <fullName evidence="4">Ribosomal protein L1</fullName>
    </recommendedName>
</protein>
<evidence type="ECO:0008006" key="4">
    <source>
        <dbReference type="Google" id="ProtNLM"/>
    </source>
</evidence>
<dbReference type="GO" id="GO:0003723">
    <property type="term" value="F:RNA binding"/>
    <property type="evidence" value="ECO:0007669"/>
    <property type="project" value="InterPro"/>
</dbReference>
<dbReference type="AlphaFoldDB" id="A0A0F4GSC0"/>
<dbReference type="InterPro" id="IPR050257">
    <property type="entry name" value="eL8/uL1-like"/>
</dbReference>
<dbReference type="Pfam" id="PF00687">
    <property type="entry name" value="Ribosomal_L1"/>
    <property type="match status" value="1"/>
</dbReference>
<feature type="compositionally biased region" description="Basic and acidic residues" evidence="1">
    <location>
        <begin position="336"/>
        <end position="360"/>
    </location>
</feature>
<reference evidence="2 3" key="1">
    <citation type="submission" date="2015-03" db="EMBL/GenBank/DDBJ databases">
        <title>RNA-seq based gene annotation and comparative genomics of four Zymoseptoria species reveal species-specific pathogenicity related genes and transposable element activity.</title>
        <authorList>
            <person name="Grandaubert J."/>
            <person name="Bhattacharyya A."/>
            <person name="Stukenbrock E.H."/>
        </authorList>
    </citation>
    <scope>NUCLEOTIDE SEQUENCE [LARGE SCALE GENOMIC DNA]</scope>
    <source>
        <strain evidence="2 3">Zb18110</strain>
    </source>
</reference>
<dbReference type="PANTHER" id="PTHR23105">
    <property type="entry name" value="RIBOSOMAL PROTEIN L7AE FAMILY MEMBER"/>
    <property type="match status" value="1"/>
</dbReference>